<dbReference type="AlphaFoldDB" id="A0A929KWC3"/>
<dbReference type="InterPro" id="IPR000674">
    <property type="entry name" value="Ald_Oxase/Xan_DH_a/b"/>
</dbReference>
<dbReference type="InterPro" id="IPR052516">
    <property type="entry name" value="N-heterocyclic_Hydroxylase"/>
</dbReference>
<sequence length="707" mass="75893">MEAVSRRSFLKITSIAAGSSLMLGFDMFNTAEAAGLDAVFAPNAYVTIDSKGLITLMAPNPEIGQGIKTALPMILAEELNVKWDSVYVEMAPLDPKYGSQTAGGSGAIRSRFKPIREAGATARVMLTTAAAQQWNVKEEECHAEDGYIIHKPSGKKASYGELVAKAAALPVPTNVTLKDPKDFKIIGTRIHNVDNQKIITGQPLYGIDTRREGMLFALVSRPPAFGKVYKSFDATETLKVTGVKNVVAAGGVVAVLATSTWAAKKGRDVLKVTWDDASPLENSLDHETAFTKMVNERTANPSRNDGDIDKALASGGKILEATYSVPNLSHANMEPINFFADVKDGKAELYGPTQVPSAMRSSVARALNIAPENVTIGMPRQGGGFGRKLRPDNGVEAALISQAAKAPVQLMWTREDDIQGDYYRPASMTKYKAVISSDNKLIGWHANSVVLTSGGALMPRGFPAAAIPNFRLDAQNLKSNIPTGPWRGPTANAAAFGDESFLDEIAVEMKKDPVALRLELLDLAKNQPVGQAGYDIDKFKSAIDLVVEMSKWGKNPQKNVYQGFAAYYSFSTYVAQVAEVTMVGNVPRVSKVYCAVNCGRVVNLSGAENQVQGAIVDGLSHALFSKITFDKGAAVQTNFHTYKFLKMADAPLDVVVQFVKTDEPPTGLGEPGLPPIAPAVANAIFAATGKRVRKMPFDLTTKSKDNA</sequence>
<dbReference type="InterPro" id="IPR046867">
    <property type="entry name" value="AldOxase/xan_DH_MoCoBD2"/>
</dbReference>
<protein>
    <submittedName>
        <fullName evidence="2">Xanthine dehydrogenase family protein molybdopterin-binding subunit</fullName>
    </submittedName>
</protein>
<dbReference type="Pfam" id="PF20256">
    <property type="entry name" value="MoCoBD_2"/>
    <property type="match status" value="2"/>
</dbReference>
<dbReference type="Gene3D" id="3.90.1170.50">
    <property type="entry name" value="Aldehyde oxidase/xanthine dehydrogenase, a/b hammerhead"/>
    <property type="match status" value="1"/>
</dbReference>
<dbReference type="PROSITE" id="PS51318">
    <property type="entry name" value="TAT"/>
    <property type="match status" value="1"/>
</dbReference>
<gene>
    <name evidence="2" type="ORF">IRJ16_13130</name>
</gene>
<name>A0A929KWC3_9SPHI</name>
<dbReference type="GO" id="GO:0016491">
    <property type="term" value="F:oxidoreductase activity"/>
    <property type="evidence" value="ECO:0007669"/>
    <property type="project" value="InterPro"/>
</dbReference>
<dbReference type="SUPFAM" id="SSF56003">
    <property type="entry name" value="Molybdenum cofactor-binding domain"/>
    <property type="match status" value="2"/>
</dbReference>
<accession>A0A929KWC3</accession>
<dbReference type="InterPro" id="IPR006311">
    <property type="entry name" value="TAT_signal"/>
</dbReference>
<dbReference type="InterPro" id="IPR008274">
    <property type="entry name" value="AldOxase/xan_DH_MoCoBD1"/>
</dbReference>
<dbReference type="RefSeq" id="WP_194112054.1">
    <property type="nucleotide sequence ID" value="NZ_JADFFL010000004.1"/>
</dbReference>
<organism evidence="2 3">
    <name type="scientific">Mucilaginibacter myungsuensis</name>
    <dbReference type="NCBI Taxonomy" id="649104"/>
    <lineage>
        <taxon>Bacteria</taxon>
        <taxon>Pseudomonadati</taxon>
        <taxon>Bacteroidota</taxon>
        <taxon>Sphingobacteriia</taxon>
        <taxon>Sphingobacteriales</taxon>
        <taxon>Sphingobacteriaceae</taxon>
        <taxon>Mucilaginibacter</taxon>
    </lineage>
</organism>
<comment type="caution">
    <text evidence="2">The sequence shown here is derived from an EMBL/GenBank/DDBJ whole genome shotgun (WGS) entry which is preliminary data.</text>
</comment>
<evidence type="ECO:0000259" key="1">
    <source>
        <dbReference type="SMART" id="SM01008"/>
    </source>
</evidence>
<dbReference type="SMART" id="SM01008">
    <property type="entry name" value="Ald_Xan_dh_C"/>
    <property type="match status" value="1"/>
</dbReference>
<dbReference type="Pfam" id="PF02738">
    <property type="entry name" value="MoCoBD_1"/>
    <property type="match status" value="1"/>
</dbReference>
<dbReference type="Proteomes" id="UP000622475">
    <property type="component" value="Unassembled WGS sequence"/>
</dbReference>
<evidence type="ECO:0000313" key="3">
    <source>
        <dbReference type="Proteomes" id="UP000622475"/>
    </source>
</evidence>
<reference evidence="2" key="1">
    <citation type="submission" date="2020-10" db="EMBL/GenBank/DDBJ databases">
        <title>Mucilaginibacter mali sp. nov., isolated from rhizosphere soil of apple orchard.</title>
        <authorList>
            <person name="Lee J.-S."/>
            <person name="Kim H.S."/>
            <person name="Kim J.-S."/>
        </authorList>
    </citation>
    <scope>NUCLEOTIDE SEQUENCE</scope>
    <source>
        <strain evidence="2">KCTC 22746</strain>
    </source>
</reference>
<dbReference type="Gene3D" id="3.30.365.10">
    <property type="entry name" value="Aldehyde oxidase/xanthine dehydrogenase, molybdopterin binding domain"/>
    <property type="match status" value="4"/>
</dbReference>
<dbReference type="PIRSF" id="PIRSF036389">
    <property type="entry name" value="IOR_B"/>
    <property type="match status" value="1"/>
</dbReference>
<proteinExistence type="predicted"/>
<dbReference type="EMBL" id="JADFFL010000004">
    <property type="protein sequence ID" value="MBE9662831.1"/>
    <property type="molecule type" value="Genomic_DNA"/>
</dbReference>
<dbReference type="PANTHER" id="PTHR47495">
    <property type="entry name" value="ALDEHYDE DEHYDROGENASE"/>
    <property type="match status" value="1"/>
</dbReference>
<dbReference type="PANTHER" id="PTHR47495:SF3">
    <property type="entry name" value="BLR6219 PROTEIN"/>
    <property type="match status" value="1"/>
</dbReference>
<dbReference type="InterPro" id="IPR037165">
    <property type="entry name" value="AldOxase/xan_DH_Mopterin-bd_sf"/>
</dbReference>
<keyword evidence="3" id="KW-1185">Reference proteome</keyword>
<evidence type="ECO:0000313" key="2">
    <source>
        <dbReference type="EMBL" id="MBE9662831.1"/>
    </source>
</evidence>
<dbReference type="InterPro" id="IPR012368">
    <property type="entry name" value="OxRdtase_Mopterin-bd_su_IorB"/>
</dbReference>
<feature type="domain" description="Aldehyde oxidase/xanthine dehydrogenase a/b hammerhead" evidence="1">
    <location>
        <begin position="200"/>
        <end position="278"/>
    </location>
</feature>